<dbReference type="InterPro" id="IPR002350">
    <property type="entry name" value="Kazal_dom"/>
</dbReference>
<evidence type="ECO:0000256" key="5">
    <source>
        <dbReference type="ARBA" id="ARBA00022989"/>
    </source>
</evidence>
<evidence type="ECO:0000256" key="8">
    <source>
        <dbReference type="RuleBase" id="RU362056"/>
    </source>
</evidence>
<dbReference type="InterPro" id="IPR036259">
    <property type="entry name" value="MFS_trans_sf"/>
</dbReference>
<feature type="transmembrane region" description="Helical" evidence="8">
    <location>
        <begin position="377"/>
        <end position="399"/>
    </location>
</feature>
<dbReference type="AlphaFoldDB" id="A0A1B6FVJ1"/>
<dbReference type="InterPro" id="IPR020846">
    <property type="entry name" value="MFS_dom"/>
</dbReference>
<dbReference type="PROSITE" id="PS50850">
    <property type="entry name" value="MFS"/>
    <property type="match status" value="1"/>
</dbReference>
<gene>
    <name evidence="11" type="ORF">g.18909</name>
</gene>
<feature type="transmembrane region" description="Helical" evidence="8">
    <location>
        <begin position="185"/>
        <end position="210"/>
    </location>
</feature>
<evidence type="ECO:0000256" key="2">
    <source>
        <dbReference type="ARBA" id="ARBA00009657"/>
    </source>
</evidence>
<evidence type="ECO:0000259" key="10">
    <source>
        <dbReference type="PROSITE" id="PS51465"/>
    </source>
</evidence>
<dbReference type="PANTHER" id="PTHR11388:SF100">
    <property type="entry name" value="SOLUTE CARRIER ORGANIC ANION TRANSPORTER FAMILY MEMBER 4A1"/>
    <property type="match status" value="1"/>
</dbReference>
<evidence type="ECO:0000313" key="11">
    <source>
        <dbReference type="EMBL" id="JAS54141.1"/>
    </source>
</evidence>
<feature type="transmembrane region" description="Helical" evidence="8">
    <location>
        <begin position="571"/>
        <end position="589"/>
    </location>
</feature>
<dbReference type="Gene3D" id="3.30.60.30">
    <property type="match status" value="1"/>
</dbReference>
<dbReference type="Pfam" id="PF03137">
    <property type="entry name" value="OATP"/>
    <property type="match status" value="1"/>
</dbReference>
<dbReference type="InterPro" id="IPR004156">
    <property type="entry name" value="OATP"/>
</dbReference>
<keyword evidence="6 8" id="KW-0472">Membrane</keyword>
<sequence>MYTGIVNSTQGADESVHLLWNTDESATMEEAEENAIDYKCGWLNFKPNWLQRFRTPVCALAVISCSAFLQGAIVNGFLHLMIPTIEQRFNLPSFKSGLVSGAYDIASLVCLIPVTYIGGRPKACKPKWIGVGILIMGVGSLIFASPHFIKHTPFTATDSDDSTLCRGSHDKDICHGVKESKLSVFMWVFFVGNLFHGAGASPLYTLGVTYIDESVVKKKTGIYIGIYYTAATVGVAVGYIIGGYFLQLHEEFLTDGHAQNLSPYSKTWIGAWWLGFVILGLLCLVMAIPILALPSQLPDWEKARLSKVSEAVIGVSRTKAYTGFKDFPAAILELLKNTSFMLLNFAGCCEGVVFSGSGAFIPKIIQSQFHLSYKTTALVMGIITVPSAVLGTMVGGGILKKFDLRFVGILKMCIGTTTLAMLFASCFLITCSQEKMIGLNVPYYEDRKEIKLDDPCNANCGCPWQEYMPVCGTNNYTYFSACYAGCTTAHKSDFVDVTLYSNCSCIEEIGEHGIQASSQPCKMACSLLPLFLIMMYLSLFFTFVAIMPALTATLRCVKSDQRSLALGMQWMLVRLLGMIPGPMLFGVILDGTCEYWHAPCSKEEGSCILYDHYSISRTMVLLAFGWKSLEVILFALSIYFYKKDTVNSAISN</sequence>
<dbReference type="InterPro" id="IPR036058">
    <property type="entry name" value="Kazal_dom_sf"/>
</dbReference>
<evidence type="ECO:0000259" key="9">
    <source>
        <dbReference type="PROSITE" id="PS50850"/>
    </source>
</evidence>
<keyword evidence="8" id="KW-0813">Transport</keyword>
<comment type="similarity">
    <text evidence="2 8">Belongs to the organo anion transporter (TC 2.A.60) family.</text>
</comment>
<organism evidence="11">
    <name type="scientific">Cuerna arida</name>
    <dbReference type="NCBI Taxonomy" id="1464854"/>
    <lineage>
        <taxon>Eukaryota</taxon>
        <taxon>Metazoa</taxon>
        <taxon>Ecdysozoa</taxon>
        <taxon>Arthropoda</taxon>
        <taxon>Hexapoda</taxon>
        <taxon>Insecta</taxon>
        <taxon>Pterygota</taxon>
        <taxon>Neoptera</taxon>
        <taxon>Paraneoptera</taxon>
        <taxon>Hemiptera</taxon>
        <taxon>Auchenorrhyncha</taxon>
        <taxon>Membracoidea</taxon>
        <taxon>Cicadellidae</taxon>
        <taxon>Cicadellinae</taxon>
        <taxon>Proconiini</taxon>
        <taxon>Cuerna</taxon>
    </lineage>
</organism>
<feature type="transmembrane region" description="Helical" evidence="8">
    <location>
        <begin position="527"/>
        <end position="550"/>
    </location>
</feature>
<dbReference type="EMBL" id="GECZ01015628">
    <property type="protein sequence ID" value="JAS54141.1"/>
    <property type="molecule type" value="Transcribed_RNA"/>
</dbReference>
<dbReference type="PROSITE" id="PS51465">
    <property type="entry name" value="KAZAL_2"/>
    <property type="match status" value="1"/>
</dbReference>
<feature type="transmembrane region" description="Helical" evidence="8">
    <location>
        <begin position="271"/>
        <end position="293"/>
    </location>
</feature>
<dbReference type="GO" id="GO:0015347">
    <property type="term" value="F:sodium-independent organic anion transmembrane transporter activity"/>
    <property type="evidence" value="ECO:0007669"/>
    <property type="project" value="TreeGrafter"/>
</dbReference>
<feature type="domain" description="Major facilitator superfamily (MFS) profile" evidence="9">
    <location>
        <begin position="59"/>
        <end position="646"/>
    </location>
</feature>
<dbReference type="Pfam" id="PF07648">
    <property type="entry name" value="Kazal_2"/>
    <property type="match status" value="1"/>
</dbReference>
<keyword evidence="5 8" id="KW-1133">Transmembrane helix</keyword>
<evidence type="ECO:0000256" key="3">
    <source>
        <dbReference type="ARBA" id="ARBA00022475"/>
    </source>
</evidence>
<keyword evidence="8" id="KW-0406">Ion transport</keyword>
<feature type="transmembrane region" description="Helical" evidence="8">
    <location>
        <begin position="406"/>
        <end position="430"/>
    </location>
</feature>
<evidence type="ECO:0000256" key="7">
    <source>
        <dbReference type="ARBA" id="ARBA00023157"/>
    </source>
</evidence>
<dbReference type="Gene3D" id="1.20.1250.20">
    <property type="entry name" value="MFS general substrate transporter like domains"/>
    <property type="match status" value="2"/>
</dbReference>
<feature type="domain" description="Kazal-like" evidence="10">
    <location>
        <begin position="450"/>
        <end position="507"/>
    </location>
</feature>
<feature type="transmembrane region" description="Helical" evidence="8">
    <location>
        <begin position="128"/>
        <end position="149"/>
    </location>
</feature>
<evidence type="ECO:0000256" key="1">
    <source>
        <dbReference type="ARBA" id="ARBA00004651"/>
    </source>
</evidence>
<dbReference type="GO" id="GO:0043252">
    <property type="term" value="P:sodium-independent organic anion transport"/>
    <property type="evidence" value="ECO:0007669"/>
    <property type="project" value="TreeGrafter"/>
</dbReference>
<dbReference type="SUPFAM" id="SSF103473">
    <property type="entry name" value="MFS general substrate transporter"/>
    <property type="match status" value="1"/>
</dbReference>
<keyword evidence="7" id="KW-1015">Disulfide bond</keyword>
<dbReference type="NCBIfam" id="TIGR00805">
    <property type="entry name" value="oat"/>
    <property type="match status" value="1"/>
</dbReference>
<keyword evidence="4 8" id="KW-0812">Transmembrane</keyword>
<feature type="transmembrane region" description="Helical" evidence="8">
    <location>
        <begin position="57"/>
        <end position="78"/>
    </location>
</feature>
<comment type="subcellular location">
    <subcellularLocation>
        <location evidence="1 8">Cell membrane</location>
        <topology evidence="1 8">Multi-pass membrane protein</topology>
    </subcellularLocation>
</comment>
<accession>A0A1B6FVJ1</accession>
<dbReference type="GO" id="GO:0006811">
    <property type="term" value="P:monoatomic ion transport"/>
    <property type="evidence" value="ECO:0007669"/>
    <property type="project" value="UniProtKB-KW"/>
</dbReference>
<dbReference type="SUPFAM" id="SSF100895">
    <property type="entry name" value="Kazal-type serine protease inhibitors"/>
    <property type="match status" value="1"/>
</dbReference>
<dbReference type="PANTHER" id="PTHR11388">
    <property type="entry name" value="ORGANIC ANION TRANSPORTER"/>
    <property type="match status" value="1"/>
</dbReference>
<feature type="transmembrane region" description="Helical" evidence="8">
    <location>
        <begin position="342"/>
        <end position="365"/>
    </location>
</feature>
<dbReference type="GO" id="GO:0016323">
    <property type="term" value="C:basolateral plasma membrane"/>
    <property type="evidence" value="ECO:0007669"/>
    <property type="project" value="TreeGrafter"/>
</dbReference>
<evidence type="ECO:0000256" key="6">
    <source>
        <dbReference type="ARBA" id="ARBA00023136"/>
    </source>
</evidence>
<evidence type="ECO:0000256" key="4">
    <source>
        <dbReference type="ARBA" id="ARBA00022692"/>
    </source>
</evidence>
<keyword evidence="3" id="KW-1003">Cell membrane</keyword>
<reference evidence="11" key="1">
    <citation type="submission" date="2015-11" db="EMBL/GenBank/DDBJ databases">
        <title>De novo transcriptome assembly of four potential Pierce s Disease insect vectors from Arizona vineyards.</title>
        <authorList>
            <person name="Tassone E.E."/>
        </authorList>
    </citation>
    <scope>NUCLEOTIDE SEQUENCE</scope>
</reference>
<protein>
    <recommendedName>
        <fullName evidence="8">Solute carrier organic anion transporter family member</fullName>
    </recommendedName>
</protein>
<feature type="transmembrane region" description="Helical" evidence="8">
    <location>
        <begin position="619"/>
        <end position="641"/>
    </location>
</feature>
<name>A0A1B6FVJ1_9HEMI</name>
<proteinExistence type="inferred from homology"/>
<feature type="transmembrane region" description="Helical" evidence="8">
    <location>
        <begin position="222"/>
        <end position="246"/>
    </location>
</feature>
<feature type="transmembrane region" description="Helical" evidence="8">
    <location>
        <begin position="98"/>
        <end position="116"/>
    </location>
</feature>